<dbReference type="EMBL" id="AMCI01004702">
    <property type="protein sequence ID" value="EJW97558.1"/>
    <property type="molecule type" value="Genomic_DNA"/>
</dbReference>
<accession>J9FSV2</accession>
<organism evidence="2">
    <name type="scientific">gut metagenome</name>
    <dbReference type="NCBI Taxonomy" id="749906"/>
    <lineage>
        <taxon>unclassified sequences</taxon>
        <taxon>metagenomes</taxon>
        <taxon>organismal metagenomes</taxon>
    </lineage>
</organism>
<evidence type="ECO:0000313" key="2">
    <source>
        <dbReference type="EMBL" id="EJW97558.1"/>
    </source>
</evidence>
<feature type="compositionally biased region" description="Basic residues" evidence="1">
    <location>
        <begin position="1"/>
        <end position="13"/>
    </location>
</feature>
<evidence type="ECO:0000256" key="1">
    <source>
        <dbReference type="SAM" id="MobiDB-lite"/>
    </source>
</evidence>
<sequence length="74" mass="8556">MSRSRSPRPRRSRPLPLISANTLTSSLRPSRRSATLKPRRLLSSSRPAGCRECEDQPQQRPRWFTPRSTRTARV</sequence>
<comment type="caution">
    <text evidence="2">The sequence shown here is derived from an EMBL/GenBank/DDBJ whole genome shotgun (WGS) entry which is preliminary data.</text>
</comment>
<protein>
    <submittedName>
        <fullName evidence="2">Uncharacterized protein</fullName>
    </submittedName>
</protein>
<gene>
    <name evidence="2" type="ORF">EVA_14335</name>
</gene>
<feature type="compositionally biased region" description="Low complexity" evidence="1">
    <location>
        <begin position="14"/>
        <end position="36"/>
    </location>
</feature>
<reference evidence="2" key="1">
    <citation type="journal article" date="2012" name="PLoS ONE">
        <title>Gene sets for utilization of primary and secondary nutrition supplies in the distal gut of endangered iberian lynx.</title>
        <authorList>
            <person name="Alcaide M."/>
            <person name="Messina E."/>
            <person name="Richter M."/>
            <person name="Bargiela R."/>
            <person name="Peplies J."/>
            <person name="Huws S.A."/>
            <person name="Newbold C.J."/>
            <person name="Golyshin P.N."/>
            <person name="Simon M.A."/>
            <person name="Lopez G."/>
            <person name="Yakimov M.M."/>
            <person name="Ferrer M."/>
        </authorList>
    </citation>
    <scope>NUCLEOTIDE SEQUENCE</scope>
</reference>
<proteinExistence type="predicted"/>
<feature type="region of interest" description="Disordered" evidence="1">
    <location>
        <begin position="1"/>
        <end position="74"/>
    </location>
</feature>
<name>J9FSV2_9ZZZZ</name>
<dbReference type="AlphaFoldDB" id="J9FSV2"/>